<dbReference type="PANTHER" id="PTHR43031:SF1">
    <property type="entry name" value="PYRIDINE NUCLEOTIDE-DISULPHIDE OXIDOREDUCTASE"/>
    <property type="match status" value="1"/>
</dbReference>
<protein>
    <submittedName>
        <fullName evidence="4">ArsR family transcriptional regulator</fullName>
    </submittedName>
</protein>
<dbReference type="CDD" id="cd00090">
    <property type="entry name" value="HTH_ARSR"/>
    <property type="match status" value="1"/>
</dbReference>
<dbReference type="InterPro" id="IPR011991">
    <property type="entry name" value="ArsR-like_HTH"/>
</dbReference>
<dbReference type="Proteomes" id="UP000239920">
    <property type="component" value="Unassembled WGS sequence"/>
</dbReference>
<dbReference type="PROSITE" id="PS50206">
    <property type="entry name" value="RHODANESE_3"/>
    <property type="match status" value="1"/>
</dbReference>
<dbReference type="InterPro" id="IPR001845">
    <property type="entry name" value="HTH_ArsR_DNA-bd_dom"/>
</dbReference>
<dbReference type="EMBL" id="PNFV01000005">
    <property type="protein sequence ID" value="PMB82587.1"/>
    <property type="molecule type" value="Genomic_DNA"/>
</dbReference>
<dbReference type="InterPro" id="IPR036873">
    <property type="entry name" value="Rhodanese-like_dom_sf"/>
</dbReference>
<dbReference type="InterPro" id="IPR036390">
    <property type="entry name" value="WH_DNA-bd_sf"/>
</dbReference>
<dbReference type="SMART" id="SM00418">
    <property type="entry name" value="HTH_ARSR"/>
    <property type="match status" value="1"/>
</dbReference>
<evidence type="ECO:0000259" key="2">
    <source>
        <dbReference type="PROSITE" id="PS50206"/>
    </source>
</evidence>
<evidence type="ECO:0000256" key="1">
    <source>
        <dbReference type="ARBA" id="ARBA00023125"/>
    </source>
</evidence>
<dbReference type="PANTHER" id="PTHR43031">
    <property type="entry name" value="FAD-DEPENDENT OXIDOREDUCTASE"/>
    <property type="match status" value="1"/>
</dbReference>
<gene>
    <name evidence="4" type="ORF">CK797_05045</name>
</gene>
<dbReference type="Pfam" id="PF00581">
    <property type="entry name" value="Rhodanese"/>
    <property type="match status" value="1"/>
</dbReference>
<evidence type="ECO:0000313" key="4">
    <source>
        <dbReference type="EMBL" id="PMB82587.1"/>
    </source>
</evidence>
<feature type="domain" description="Rhodanese" evidence="2">
    <location>
        <begin position="115"/>
        <end position="197"/>
    </location>
</feature>
<dbReference type="GO" id="GO:0003677">
    <property type="term" value="F:DNA binding"/>
    <property type="evidence" value="ECO:0007669"/>
    <property type="project" value="UniProtKB-KW"/>
</dbReference>
<dbReference type="InterPro" id="IPR001763">
    <property type="entry name" value="Rhodanese-like_dom"/>
</dbReference>
<keyword evidence="1" id="KW-0238">DNA-binding</keyword>
<dbReference type="NCBIfam" id="NF033788">
    <property type="entry name" value="HTH_metalloreg"/>
    <property type="match status" value="1"/>
</dbReference>
<proteinExistence type="predicted"/>
<name>A0A2J6NMN3_9LACO</name>
<dbReference type="Pfam" id="PF01022">
    <property type="entry name" value="HTH_5"/>
    <property type="match status" value="1"/>
</dbReference>
<accession>A0A2J6NMN3</accession>
<dbReference type="Gene3D" id="1.10.10.10">
    <property type="entry name" value="Winged helix-like DNA-binding domain superfamily/Winged helix DNA-binding domain"/>
    <property type="match status" value="1"/>
</dbReference>
<dbReference type="PRINTS" id="PR00778">
    <property type="entry name" value="HTHARSR"/>
</dbReference>
<dbReference type="SUPFAM" id="SSF52821">
    <property type="entry name" value="Rhodanese/Cell cycle control phosphatase"/>
    <property type="match status" value="1"/>
</dbReference>
<evidence type="ECO:0000313" key="5">
    <source>
        <dbReference type="Proteomes" id="UP000239920"/>
    </source>
</evidence>
<dbReference type="InterPro" id="IPR036388">
    <property type="entry name" value="WH-like_DNA-bd_sf"/>
</dbReference>
<evidence type="ECO:0000259" key="3">
    <source>
        <dbReference type="PROSITE" id="PS50987"/>
    </source>
</evidence>
<sequence>MLANMNKGLSSDKRLEILYLLMQAPKTVEMIAQEINASTANTSRHLQVLRQSHFVKTTKRGNHIIYSLADNDIATLINLLIHIGENNLAEFRSLQEQANNDHNVEMISLVQAKKHAGNYLILDVRPQDEYSFGHVDGAMNIPYNILNKNLSKLPKDRPIIVYCRGKMCGITNQATQFLNQNGFNAVSLNNTWQEWKE</sequence>
<organism evidence="4 5">
    <name type="scientific">Limosilactobacillus pontis</name>
    <dbReference type="NCBI Taxonomy" id="35787"/>
    <lineage>
        <taxon>Bacteria</taxon>
        <taxon>Bacillati</taxon>
        <taxon>Bacillota</taxon>
        <taxon>Bacilli</taxon>
        <taxon>Lactobacillales</taxon>
        <taxon>Lactobacillaceae</taxon>
        <taxon>Limosilactobacillus</taxon>
    </lineage>
</organism>
<comment type="caution">
    <text evidence="4">The sequence shown here is derived from an EMBL/GenBank/DDBJ whole genome shotgun (WGS) entry which is preliminary data.</text>
</comment>
<dbReference type="Gene3D" id="3.40.250.10">
    <property type="entry name" value="Rhodanese-like domain"/>
    <property type="match status" value="1"/>
</dbReference>
<dbReference type="AlphaFoldDB" id="A0A2J6NMN3"/>
<dbReference type="SMART" id="SM00450">
    <property type="entry name" value="RHOD"/>
    <property type="match status" value="1"/>
</dbReference>
<dbReference type="InterPro" id="IPR050229">
    <property type="entry name" value="GlpE_sulfurtransferase"/>
</dbReference>
<dbReference type="SUPFAM" id="SSF46785">
    <property type="entry name" value="Winged helix' DNA-binding domain"/>
    <property type="match status" value="1"/>
</dbReference>
<dbReference type="CDD" id="cd00158">
    <property type="entry name" value="RHOD"/>
    <property type="match status" value="1"/>
</dbReference>
<dbReference type="PROSITE" id="PS50987">
    <property type="entry name" value="HTH_ARSR_2"/>
    <property type="match status" value="1"/>
</dbReference>
<feature type="domain" description="HTH arsR-type" evidence="3">
    <location>
        <begin position="1"/>
        <end position="88"/>
    </location>
</feature>
<reference evidence="4 5" key="1">
    <citation type="submission" date="2017-09" db="EMBL/GenBank/DDBJ databases">
        <title>Bacterial strain isolated from the female urinary microbiota.</title>
        <authorList>
            <person name="Thomas-White K."/>
            <person name="Kumar N."/>
            <person name="Forster S."/>
            <person name="Putonti C."/>
            <person name="Lawley T."/>
            <person name="Wolfe A.J."/>
        </authorList>
    </citation>
    <scope>NUCLEOTIDE SEQUENCE [LARGE SCALE GENOMIC DNA]</scope>
    <source>
        <strain evidence="4 5">UMB0683</strain>
    </source>
</reference>
<dbReference type="GO" id="GO:0003700">
    <property type="term" value="F:DNA-binding transcription factor activity"/>
    <property type="evidence" value="ECO:0007669"/>
    <property type="project" value="InterPro"/>
</dbReference>